<feature type="chain" id="PRO_5003628850" description="PEP-CTERM protein-sorting domain-containing protein" evidence="1">
    <location>
        <begin position="24"/>
        <end position="249"/>
    </location>
</feature>
<keyword evidence="1" id="KW-0732">Signal</keyword>
<proteinExistence type="predicted"/>
<protein>
    <recommendedName>
        <fullName evidence="4">PEP-CTERM protein-sorting domain-containing protein</fullName>
    </recommendedName>
</protein>
<accession>I0IHP0</accession>
<evidence type="ECO:0000256" key="1">
    <source>
        <dbReference type="SAM" id="SignalP"/>
    </source>
</evidence>
<dbReference type="AlphaFoldDB" id="I0IHP0"/>
<keyword evidence="3" id="KW-1185">Reference proteome</keyword>
<reference evidence="2 3" key="1">
    <citation type="submission" date="2012-02" db="EMBL/GenBank/DDBJ databases">
        <title>Complete genome sequence of Phycisphaera mikurensis NBRC 102666.</title>
        <authorList>
            <person name="Ankai A."/>
            <person name="Hosoyama A."/>
            <person name="Terui Y."/>
            <person name="Sekine M."/>
            <person name="Fukai R."/>
            <person name="Kato Y."/>
            <person name="Nakamura S."/>
            <person name="Yamada-Narita S."/>
            <person name="Kawakoshi A."/>
            <person name="Fukunaga Y."/>
            <person name="Yamazaki S."/>
            <person name="Fujita N."/>
        </authorList>
    </citation>
    <scope>NUCLEOTIDE SEQUENCE [LARGE SCALE GENOMIC DNA]</scope>
    <source>
        <strain evidence="3">NBRC 102666 / KCTC 22515 / FYK2301M01</strain>
    </source>
</reference>
<evidence type="ECO:0000313" key="3">
    <source>
        <dbReference type="Proteomes" id="UP000007881"/>
    </source>
</evidence>
<feature type="signal peptide" evidence="1">
    <location>
        <begin position="1"/>
        <end position="23"/>
    </location>
</feature>
<gene>
    <name evidence="2" type="ordered locus">PSMK_26190</name>
</gene>
<organism evidence="2 3">
    <name type="scientific">Phycisphaera mikurensis (strain NBRC 102666 / KCTC 22515 / FYK2301M01)</name>
    <dbReference type="NCBI Taxonomy" id="1142394"/>
    <lineage>
        <taxon>Bacteria</taxon>
        <taxon>Pseudomonadati</taxon>
        <taxon>Planctomycetota</taxon>
        <taxon>Phycisphaerae</taxon>
        <taxon>Phycisphaerales</taxon>
        <taxon>Phycisphaeraceae</taxon>
        <taxon>Phycisphaera</taxon>
    </lineage>
</organism>
<dbReference type="HOGENOM" id="CLU_1114983_0_0_0"/>
<dbReference type="KEGG" id="phm:PSMK_26190"/>
<dbReference type="RefSeq" id="WP_014437991.1">
    <property type="nucleotide sequence ID" value="NC_017080.1"/>
</dbReference>
<name>I0IHP0_PHYMF</name>
<sequence>MLSLPRLAALSALTVALAPAASAVLIDDFETGDFELNLRGDTSTAPVSSTSSGAGIVGGDRKTSLRIRQGGGTVSAATFGAALGVGSTPGGVLLLSDSFNGLANLNLDYANLGGIDLTDGGASNAFAIDFRGIQGVSRVFVRVDSGTGSGTLPQLAFAFDSDNAPDSLRDDQALYFAFSAANYANVDFTDVSRIIVGFDNRNTKVVNGFTVGATDLAIDTISTLFIPEPASATLAAAGLALLATRRRRA</sequence>
<evidence type="ECO:0008006" key="4">
    <source>
        <dbReference type="Google" id="ProtNLM"/>
    </source>
</evidence>
<evidence type="ECO:0000313" key="2">
    <source>
        <dbReference type="EMBL" id="BAM04778.1"/>
    </source>
</evidence>
<dbReference type="EMBL" id="AP012338">
    <property type="protein sequence ID" value="BAM04778.1"/>
    <property type="molecule type" value="Genomic_DNA"/>
</dbReference>
<dbReference type="Proteomes" id="UP000007881">
    <property type="component" value="Chromosome"/>
</dbReference>